<organism evidence="2 3">
    <name type="scientific">Paraburkholderia xenovorans (strain LB400)</name>
    <dbReference type="NCBI Taxonomy" id="266265"/>
    <lineage>
        <taxon>Bacteria</taxon>
        <taxon>Pseudomonadati</taxon>
        <taxon>Pseudomonadota</taxon>
        <taxon>Betaproteobacteria</taxon>
        <taxon>Burkholderiales</taxon>
        <taxon>Burkholderiaceae</taxon>
        <taxon>Paraburkholderia</taxon>
    </lineage>
</organism>
<evidence type="ECO:0000313" key="3">
    <source>
        <dbReference type="Proteomes" id="UP000001817"/>
    </source>
</evidence>
<reference evidence="2 3" key="1">
    <citation type="journal article" date="2006" name="Proc. Natl. Acad. Sci. U.S.A.">
        <title>Burkholderia xenovorans LB400 harbors a multi-replicon, 9.73-Mbp genome shaped for versatility.</title>
        <authorList>
            <person name="Chain P.S."/>
            <person name="Denef V.J."/>
            <person name="Konstantinidis K.T."/>
            <person name="Vergez L.M."/>
            <person name="Agullo L."/>
            <person name="Reyes V.L."/>
            <person name="Hauser L."/>
            <person name="Cordova M."/>
            <person name="Gomez L."/>
            <person name="Gonzalez M."/>
            <person name="Land M."/>
            <person name="Lao V."/>
            <person name="Larimer F."/>
            <person name="LiPuma J.J."/>
            <person name="Mahenthiralingam E."/>
            <person name="Malfatti S.A."/>
            <person name="Marx C.J."/>
            <person name="Parnell J.J."/>
            <person name="Ramette A."/>
            <person name="Richardson P."/>
            <person name="Seeger M."/>
            <person name="Smith D."/>
            <person name="Spilker T."/>
            <person name="Sul W.J."/>
            <person name="Tsoi T.V."/>
            <person name="Ulrich L.E."/>
            <person name="Zhulin I.B."/>
            <person name="Tiedje J.M."/>
        </authorList>
    </citation>
    <scope>NUCLEOTIDE SEQUENCE [LARGE SCALE GENOMIC DNA]</scope>
    <source>
        <strain evidence="2 3">LB400</strain>
    </source>
</reference>
<feature type="compositionally biased region" description="Basic and acidic residues" evidence="1">
    <location>
        <begin position="15"/>
        <end position="25"/>
    </location>
</feature>
<dbReference type="AlphaFoldDB" id="Q13IE1"/>
<protein>
    <submittedName>
        <fullName evidence="2">Uncharacterized protein</fullName>
    </submittedName>
</protein>
<sequence length="91" mass="10144">MTDPQADDCPVGKPNRCDARDAVSPRGRDRYRKRFLDGASAIARHAQSLMRRSSRYSGCAAVRMACLSCQDIRLISRHRSLMACSTAAVHY</sequence>
<evidence type="ECO:0000313" key="2">
    <source>
        <dbReference type="EMBL" id="ABE36148.1"/>
    </source>
</evidence>
<dbReference type="Proteomes" id="UP000001817">
    <property type="component" value="Chromosome 3"/>
</dbReference>
<feature type="region of interest" description="Disordered" evidence="1">
    <location>
        <begin position="1"/>
        <end position="25"/>
    </location>
</feature>
<gene>
    <name evidence="2" type="ORF">Bxe_C0224</name>
</gene>
<name>Q13IE1_PARXL</name>
<dbReference type="KEGG" id="bxe:Bxe_C0224"/>
<keyword evidence="3" id="KW-1185">Reference proteome</keyword>
<accession>Q13IE1</accession>
<evidence type="ECO:0000256" key="1">
    <source>
        <dbReference type="SAM" id="MobiDB-lite"/>
    </source>
</evidence>
<dbReference type="EMBL" id="CP000272">
    <property type="protein sequence ID" value="ABE36148.1"/>
    <property type="molecule type" value="Genomic_DNA"/>
</dbReference>
<dbReference type="STRING" id="266265.Bxe_C0224"/>
<proteinExistence type="predicted"/>